<dbReference type="EMBL" id="MN739687">
    <property type="protein sequence ID" value="QHT21186.1"/>
    <property type="molecule type" value="Genomic_DNA"/>
</dbReference>
<accession>A0A6C0DW49</accession>
<organism evidence="2">
    <name type="scientific">viral metagenome</name>
    <dbReference type="NCBI Taxonomy" id="1070528"/>
    <lineage>
        <taxon>unclassified sequences</taxon>
        <taxon>metagenomes</taxon>
        <taxon>organismal metagenomes</taxon>
    </lineage>
</organism>
<evidence type="ECO:0000256" key="1">
    <source>
        <dbReference type="SAM" id="Phobius"/>
    </source>
</evidence>
<keyword evidence="1" id="KW-0812">Transmembrane</keyword>
<proteinExistence type="predicted"/>
<reference evidence="2" key="1">
    <citation type="journal article" date="2020" name="Nature">
        <title>Giant virus diversity and host interactions through global metagenomics.</title>
        <authorList>
            <person name="Schulz F."/>
            <person name="Roux S."/>
            <person name="Paez-Espino D."/>
            <person name="Jungbluth S."/>
            <person name="Walsh D.A."/>
            <person name="Denef V.J."/>
            <person name="McMahon K.D."/>
            <person name="Konstantinidis K.T."/>
            <person name="Eloe-Fadrosh E.A."/>
            <person name="Kyrpides N.C."/>
            <person name="Woyke T."/>
        </authorList>
    </citation>
    <scope>NUCLEOTIDE SEQUENCE</scope>
    <source>
        <strain evidence="2">GVMAG-M-3300023174-75</strain>
    </source>
</reference>
<protein>
    <submittedName>
        <fullName evidence="2">Uncharacterized protein</fullName>
    </submittedName>
</protein>
<evidence type="ECO:0000313" key="2">
    <source>
        <dbReference type="EMBL" id="QHT21186.1"/>
    </source>
</evidence>
<keyword evidence="1" id="KW-1133">Transmembrane helix</keyword>
<keyword evidence="1" id="KW-0472">Membrane</keyword>
<sequence length="39" mass="4685">MYIKLLIIILTYKILTYKILTYKILILINTTNINVNKRT</sequence>
<dbReference type="AlphaFoldDB" id="A0A6C0DW49"/>
<name>A0A6C0DW49_9ZZZZ</name>
<feature type="transmembrane region" description="Helical" evidence="1">
    <location>
        <begin position="6"/>
        <end position="28"/>
    </location>
</feature>